<dbReference type="AlphaFoldDB" id="A0A510NV67"/>
<evidence type="ECO:0000256" key="2">
    <source>
        <dbReference type="ARBA" id="ARBA00015560"/>
    </source>
</evidence>
<evidence type="ECO:0000256" key="6">
    <source>
        <dbReference type="PROSITE-ProRule" id="PRU00221"/>
    </source>
</evidence>
<dbReference type="InterPro" id="IPR012475">
    <property type="entry name" value="Fungal_lectin"/>
</dbReference>
<organism evidence="8 9">
    <name type="scientific">Talaromyces pinophilus</name>
    <name type="common">Penicillium pinophilum</name>
    <dbReference type="NCBI Taxonomy" id="128442"/>
    <lineage>
        <taxon>Eukaryota</taxon>
        <taxon>Fungi</taxon>
        <taxon>Dikarya</taxon>
        <taxon>Ascomycota</taxon>
        <taxon>Pezizomycotina</taxon>
        <taxon>Eurotiomycetes</taxon>
        <taxon>Eurotiomycetidae</taxon>
        <taxon>Eurotiales</taxon>
        <taxon>Trichocomaceae</taxon>
        <taxon>Talaromyces</taxon>
        <taxon>Talaromyces sect. Talaromyces</taxon>
    </lineage>
</organism>
<dbReference type="GO" id="GO:0008168">
    <property type="term" value="F:methyltransferase activity"/>
    <property type="evidence" value="ECO:0007669"/>
    <property type="project" value="TreeGrafter"/>
</dbReference>
<protein>
    <recommendedName>
        <fullName evidence="2">Fucose-specific lectin</fullName>
    </recommendedName>
</protein>
<dbReference type="SUPFAM" id="SSF50978">
    <property type="entry name" value="WD40 repeat-like"/>
    <property type="match status" value="1"/>
</dbReference>
<dbReference type="Pfam" id="PF00400">
    <property type="entry name" value="WD40"/>
    <property type="match status" value="1"/>
</dbReference>
<dbReference type="InterPro" id="IPR015943">
    <property type="entry name" value="WD40/YVTN_repeat-like_dom_sf"/>
</dbReference>
<reference evidence="9" key="1">
    <citation type="journal article" date="2015" name="Genome Announc.">
        <title>Draft genome sequence of Talaromyces cellulolyticus strain Y-94, a source of lignocellulosic biomass-degrading enzymes.</title>
        <authorList>
            <person name="Fujii T."/>
            <person name="Koike H."/>
            <person name="Sawayama S."/>
            <person name="Yano S."/>
            <person name="Inoue H."/>
        </authorList>
    </citation>
    <scope>NUCLEOTIDE SEQUENCE [LARGE SCALE GENOMIC DNA]</scope>
    <source>
        <strain evidence="9">Y-94</strain>
    </source>
</reference>
<dbReference type="Proteomes" id="UP000053095">
    <property type="component" value="Unassembled WGS sequence"/>
</dbReference>
<dbReference type="Pfam" id="PF07938">
    <property type="entry name" value="Fungal_lectin"/>
    <property type="match status" value="1"/>
</dbReference>
<comment type="similarity">
    <text evidence="1">Belongs to the fungal fucose-specific lectin family.</text>
</comment>
<dbReference type="PANTHER" id="PTHR43591">
    <property type="entry name" value="METHYLTRANSFERASE"/>
    <property type="match status" value="1"/>
</dbReference>
<keyword evidence="5" id="KW-0677">Repeat</keyword>
<name>A0A510NV67_TALPI</name>
<keyword evidence="4" id="KW-0430">Lectin</keyword>
<feature type="repeat" description="WD" evidence="6">
    <location>
        <begin position="772"/>
        <end position="812"/>
    </location>
</feature>
<evidence type="ECO:0000256" key="3">
    <source>
        <dbReference type="ARBA" id="ARBA00022574"/>
    </source>
</evidence>
<dbReference type="Pfam" id="PF13489">
    <property type="entry name" value="Methyltransf_23"/>
    <property type="match status" value="1"/>
</dbReference>
<dbReference type="CDD" id="cd02440">
    <property type="entry name" value="AdoMet_MTases"/>
    <property type="match status" value="1"/>
</dbReference>
<sequence>MAGTIVSPEPIVEIDTDEEDSTLGDDVSTSSTSVASSVLRYEWKHGRRYHSYHAGTYNFPNDEREQDRLDMIHHVFYRLLHDRLFLAPIDPDDGLRVLDIGTGTGMWPVDLGDQFPKASLILGNDLSPIQPKLVPPNVKFIVDDVEQEWAESQPFDYIHCRYMAGSIRNWPRLIQQCYENLKPGGWLELQESANTLYSEDNSLKPDNAMVKMMDGLMEACEKIGRTMNPAPSMKGWVEAAGFVNINQQSFKLPIGSWPKDPRLKEIGTFMGINFVEGVEAFTAALFKDVLGWTPNEVQVLNAQCHGQDPPARLGPWETAIIGSAEETEIAATSQLAVARPDKDDTILRVFYQEESNNDGKSAALRETRYDLKDNTWAVQDNPIIGDALVGTRLAAVSEKGQNEVRLYYQGTDLVLREMYCRKWRCDPNSNRIRRDKLAERAPIAAVCWAPDASDLQIRVFTVLSANTSAIAQFSYSTPNWRVEPALKETYQAGSAISCCRNTASETAAQNPVILFYQPGNRAINFKAFPADESMVSQQMVADIRQPYGIPQSRDAGTGKQKEDEEDKETDPAPKSRSGEDGISALKEKVEKLEEDLKETEGRLKNANEQIASLEETLKKTGKGLWDIARAYERNKLSITAHSVAGQYSPTVTAITFEPKKWKLWYVVDGGPVGAWDISAIPATNRNISTQDVGLILSPNISGNIAISPNNDLLARIKDDKQFWSLPNFAQLYNLRNEDTLSFAISQNIFARSGANCEIRICNLINGEVRDTLTGHTKRILSMDFSPDGGLLVTGSEDNTVRVWDVAAKNKLP</sequence>
<dbReference type="GO" id="GO:0030246">
    <property type="term" value="F:carbohydrate binding"/>
    <property type="evidence" value="ECO:0007669"/>
    <property type="project" value="UniProtKB-KW"/>
</dbReference>
<dbReference type="InterPro" id="IPR001680">
    <property type="entry name" value="WD40_rpt"/>
</dbReference>
<dbReference type="InterPro" id="IPR036322">
    <property type="entry name" value="WD40_repeat_dom_sf"/>
</dbReference>
<dbReference type="SUPFAM" id="SSF89372">
    <property type="entry name" value="Fucose-specific lectin"/>
    <property type="match status" value="1"/>
</dbReference>
<evidence type="ECO:0000256" key="1">
    <source>
        <dbReference type="ARBA" id="ARBA00009042"/>
    </source>
</evidence>
<dbReference type="InterPro" id="IPR029063">
    <property type="entry name" value="SAM-dependent_MTases_sf"/>
</dbReference>
<evidence type="ECO:0000256" key="7">
    <source>
        <dbReference type="SAM" id="MobiDB-lite"/>
    </source>
</evidence>
<feature type="compositionally biased region" description="Basic and acidic residues" evidence="7">
    <location>
        <begin position="569"/>
        <end position="584"/>
    </location>
</feature>
<dbReference type="PANTHER" id="PTHR43591:SF10">
    <property type="entry name" value="ABC TRANSMEMBRANE TYPE-1 DOMAIN-CONTAINING PROTEIN-RELATED"/>
    <property type="match status" value="1"/>
</dbReference>
<dbReference type="PROSITE" id="PS50294">
    <property type="entry name" value="WD_REPEATS_REGION"/>
    <property type="match status" value="1"/>
</dbReference>
<evidence type="ECO:0000256" key="4">
    <source>
        <dbReference type="ARBA" id="ARBA00022734"/>
    </source>
</evidence>
<evidence type="ECO:0000313" key="8">
    <source>
        <dbReference type="EMBL" id="GAM36147.1"/>
    </source>
</evidence>
<dbReference type="PROSITE" id="PS00678">
    <property type="entry name" value="WD_REPEATS_1"/>
    <property type="match status" value="1"/>
</dbReference>
<evidence type="ECO:0000313" key="9">
    <source>
        <dbReference type="Proteomes" id="UP000053095"/>
    </source>
</evidence>
<evidence type="ECO:0000256" key="5">
    <source>
        <dbReference type="ARBA" id="ARBA00022737"/>
    </source>
</evidence>
<dbReference type="Gene3D" id="2.130.10.10">
    <property type="entry name" value="YVTN repeat-like/Quinoprotein amine dehydrogenase"/>
    <property type="match status" value="1"/>
</dbReference>
<dbReference type="PROSITE" id="PS50082">
    <property type="entry name" value="WD_REPEATS_2"/>
    <property type="match status" value="1"/>
</dbReference>
<accession>A0A510NV67</accession>
<gene>
    <name evidence="8" type="ORF">TCE0_018r05009</name>
</gene>
<dbReference type="InterPro" id="IPR019775">
    <property type="entry name" value="WD40_repeat_CS"/>
</dbReference>
<proteinExistence type="inferred from homology"/>
<dbReference type="Gene3D" id="2.120.10.70">
    <property type="entry name" value="Fucose-specific lectin"/>
    <property type="match status" value="1"/>
</dbReference>
<keyword evidence="3 6" id="KW-0853">WD repeat</keyword>
<feature type="region of interest" description="Disordered" evidence="7">
    <location>
        <begin position="546"/>
        <end position="584"/>
    </location>
</feature>
<dbReference type="Gene3D" id="3.40.50.150">
    <property type="entry name" value="Vaccinia Virus protein VP39"/>
    <property type="match status" value="1"/>
</dbReference>
<feature type="compositionally biased region" description="Acidic residues" evidence="7">
    <location>
        <begin position="12"/>
        <end position="23"/>
    </location>
</feature>
<keyword evidence="9" id="KW-1185">Reference proteome</keyword>
<dbReference type="EMBL" id="DF933814">
    <property type="protein sequence ID" value="GAM36147.1"/>
    <property type="molecule type" value="Genomic_DNA"/>
</dbReference>
<feature type="region of interest" description="Disordered" evidence="7">
    <location>
        <begin position="1"/>
        <end position="29"/>
    </location>
</feature>
<dbReference type="SUPFAM" id="SSF53335">
    <property type="entry name" value="S-adenosyl-L-methionine-dependent methyltransferases"/>
    <property type="match status" value="1"/>
</dbReference>
<dbReference type="SMART" id="SM00320">
    <property type="entry name" value="WD40"/>
    <property type="match status" value="1"/>
</dbReference>